<accession>A0A4D6DS50</accession>
<protein>
    <submittedName>
        <fullName evidence="1">Uncharacterized protein</fullName>
    </submittedName>
</protein>
<dbReference type="GeneID" id="56214385"/>
<name>A0A4D6DS50_9CAUD</name>
<proteinExistence type="predicted"/>
<evidence type="ECO:0000313" key="2">
    <source>
        <dbReference type="Proteomes" id="UP000297073"/>
    </source>
</evidence>
<dbReference type="RefSeq" id="YP_009908822.1">
    <property type="nucleotide sequence ID" value="NC_049932.1"/>
</dbReference>
<dbReference type="EMBL" id="MK721188">
    <property type="protein sequence ID" value="QBZ69185.1"/>
    <property type="molecule type" value="Genomic_DNA"/>
</dbReference>
<evidence type="ECO:0000313" key="1">
    <source>
        <dbReference type="EMBL" id="QBZ69185.1"/>
    </source>
</evidence>
<keyword evidence="2" id="KW-1185">Reference proteome</keyword>
<sequence>MDLTREEFLERYWNTVKRICTYYNVPFNKAIGNNAYLCQKGIYNPTIIKERQIAKNLGLTYFEFLEDLNEFWRGLEA</sequence>
<organism evidence="1 2">
    <name type="scientific">Enterococcus phage vB_EfaP_Ef6.2</name>
    <dbReference type="NCBI Taxonomy" id="2546621"/>
    <lineage>
        <taxon>Viruses</taxon>
        <taxon>Duplodnaviria</taxon>
        <taxon>Heunggongvirae</taxon>
        <taxon>Uroviricota</taxon>
        <taxon>Caudoviricetes</taxon>
        <taxon>Rountreeviridae</taxon>
        <taxon>Sarlesvirinae</taxon>
        <taxon>Copernicusvirus</taxon>
        <taxon>Copernicusvirus Ef62</taxon>
    </lineage>
</organism>
<dbReference type="KEGG" id="vg:56214385"/>
<reference evidence="1 2" key="1">
    <citation type="submission" date="2019-03" db="EMBL/GenBank/DDBJ databases">
        <title>Bacteriophages that Target Cytolytic Enterococcus faecalis Reduce Features of Ethanol-induced Liver Disease.</title>
        <authorList>
            <person name="Fouts D.E."/>
            <person name="Duan Y."/>
            <person name="White R.C."/>
            <person name="Nguyen K."/>
            <person name="Singh I."/>
            <person name="Schnabl B."/>
        </authorList>
    </citation>
    <scope>NUCLEOTIDE SEQUENCE [LARGE SCALE GENOMIC DNA]</scope>
</reference>
<dbReference type="Proteomes" id="UP000297073">
    <property type="component" value="Segment"/>
</dbReference>